<protein>
    <recommendedName>
        <fullName evidence="2">CAAX prenyl protease 2/Lysostaphin resistance protein A-like domain-containing protein</fullName>
    </recommendedName>
</protein>
<feature type="transmembrane region" description="Helical" evidence="1">
    <location>
        <begin position="132"/>
        <end position="150"/>
    </location>
</feature>
<evidence type="ECO:0000259" key="2">
    <source>
        <dbReference type="Pfam" id="PF02517"/>
    </source>
</evidence>
<proteinExistence type="predicted"/>
<feature type="domain" description="CAAX prenyl protease 2/Lysostaphin resistance protein A-like" evidence="2">
    <location>
        <begin position="84"/>
        <end position="168"/>
    </location>
</feature>
<sequence length="179" mass="20351">MNIQRQLLLSFYGTQLFLLVITIGILWFQGRLSVGLLGWDHPINWVLGVGAGFIIVCVDLLLTRWLPKEMLDDGGINELLFANQNVIQIFMIALTAGVVEELLFRGAIQEWLGIWGTSLLFVVIHTRYLRKWVMVLVVGLISVGFGYLYVWTGSLISVMVAHTLVDFIMGCYIRYVRED</sequence>
<keyword evidence="1" id="KW-0812">Transmembrane</keyword>
<evidence type="ECO:0000313" key="4">
    <source>
        <dbReference type="Proteomes" id="UP000294937"/>
    </source>
</evidence>
<evidence type="ECO:0000256" key="1">
    <source>
        <dbReference type="SAM" id="Phobius"/>
    </source>
</evidence>
<dbReference type="Proteomes" id="UP000294937">
    <property type="component" value="Unassembled WGS sequence"/>
</dbReference>
<keyword evidence="1" id="KW-0472">Membrane</keyword>
<dbReference type="EMBL" id="SMAG01000007">
    <property type="protein sequence ID" value="TCS93427.1"/>
    <property type="molecule type" value="Genomic_DNA"/>
</dbReference>
<comment type="caution">
    <text evidence="3">The sequence shown here is derived from an EMBL/GenBank/DDBJ whole genome shotgun (WGS) entry which is preliminary data.</text>
</comment>
<accession>A0A4V2UUW4</accession>
<reference evidence="3 4" key="1">
    <citation type="submission" date="2019-03" db="EMBL/GenBank/DDBJ databases">
        <title>Genomic Encyclopedia of Type Strains, Phase IV (KMG-IV): sequencing the most valuable type-strain genomes for metagenomic binning, comparative biology and taxonomic classification.</title>
        <authorList>
            <person name="Goeker M."/>
        </authorList>
    </citation>
    <scope>NUCLEOTIDE SEQUENCE [LARGE SCALE GENOMIC DNA]</scope>
    <source>
        <strain evidence="3 4">DSM 45707</strain>
    </source>
</reference>
<name>A0A4V2UUW4_9BACL</name>
<dbReference type="OrthoDB" id="1523022at2"/>
<dbReference type="AlphaFoldDB" id="A0A4V2UUW4"/>
<dbReference type="GO" id="GO:0004175">
    <property type="term" value="F:endopeptidase activity"/>
    <property type="evidence" value="ECO:0007669"/>
    <property type="project" value="UniProtKB-ARBA"/>
</dbReference>
<dbReference type="InterPro" id="IPR003675">
    <property type="entry name" value="Rce1/LyrA-like_dom"/>
</dbReference>
<feature type="transmembrane region" description="Helical" evidence="1">
    <location>
        <begin position="102"/>
        <end position="125"/>
    </location>
</feature>
<gene>
    <name evidence="3" type="ORF">EDD58_10774</name>
</gene>
<keyword evidence="4" id="KW-1185">Reference proteome</keyword>
<organism evidence="3 4">
    <name type="scientific">Hazenella coriacea</name>
    <dbReference type="NCBI Taxonomy" id="1179467"/>
    <lineage>
        <taxon>Bacteria</taxon>
        <taxon>Bacillati</taxon>
        <taxon>Bacillota</taxon>
        <taxon>Bacilli</taxon>
        <taxon>Bacillales</taxon>
        <taxon>Thermoactinomycetaceae</taxon>
        <taxon>Hazenella</taxon>
    </lineage>
</organism>
<dbReference type="RefSeq" id="WP_131925738.1">
    <property type="nucleotide sequence ID" value="NZ_SMAG01000007.1"/>
</dbReference>
<dbReference type="GO" id="GO:0080120">
    <property type="term" value="P:CAAX-box protein maturation"/>
    <property type="evidence" value="ECO:0007669"/>
    <property type="project" value="UniProtKB-ARBA"/>
</dbReference>
<keyword evidence="1" id="KW-1133">Transmembrane helix</keyword>
<feature type="transmembrane region" description="Helical" evidence="1">
    <location>
        <begin position="42"/>
        <end position="62"/>
    </location>
</feature>
<feature type="transmembrane region" description="Helical" evidence="1">
    <location>
        <begin position="7"/>
        <end position="30"/>
    </location>
</feature>
<feature type="transmembrane region" description="Helical" evidence="1">
    <location>
        <begin position="156"/>
        <end position="175"/>
    </location>
</feature>
<feature type="transmembrane region" description="Helical" evidence="1">
    <location>
        <begin position="74"/>
        <end position="96"/>
    </location>
</feature>
<evidence type="ECO:0000313" key="3">
    <source>
        <dbReference type="EMBL" id="TCS93427.1"/>
    </source>
</evidence>
<dbReference type="Pfam" id="PF02517">
    <property type="entry name" value="Rce1-like"/>
    <property type="match status" value="1"/>
</dbReference>